<gene>
    <name evidence="1" type="ORF">ACK4CT_29345</name>
</gene>
<evidence type="ECO:0000313" key="2">
    <source>
        <dbReference type="Proteomes" id="UP001635816"/>
    </source>
</evidence>
<accession>A0ABW9LKS6</accession>
<sequence>MTMIKLALVLLPESNISLDQLWRKALPSVIGELAARGYTVAGTSPAGSGDVAEIAGLYQLHPGPATMIVTMDGAAGLLQFVLSGAQFGKRIAEDDTDAVLWMRLVILGMTLRDAHGVVARTTDPEQDDPGLGAT</sequence>
<dbReference type="EMBL" id="JBKBDD010000014">
    <property type="protein sequence ID" value="MFN6547307.1"/>
    <property type="molecule type" value="Genomic_DNA"/>
</dbReference>
<keyword evidence="2" id="KW-1185">Reference proteome</keyword>
<organism evidence="1 2">
    <name type="scientific">Mycolicibacterium nivoides</name>
    <dbReference type="NCBI Taxonomy" id="2487344"/>
    <lineage>
        <taxon>Bacteria</taxon>
        <taxon>Bacillati</taxon>
        <taxon>Actinomycetota</taxon>
        <taxon>Actinomycetes</taxon>
        <taxon>Mycobacteriales</taxon>
        <taxon>Mycobacteriaceae</taxon>
        <taxon>Mycolicibacterium</taxon>
    </lineage>
</organism>
<comment type="caution">
    <text evidence="1">The sequence shown here is derived from an EMBL/GenBank/DDBJ whole genome shotgun (WGS) entry which is preliminary data.</text>
</comment>
<evidence type="ECO:0000313" key="1">
    <source>
        <dbReference type="EMBL" id="MFN6547307.1"/>
    </source>
</evidence>
<dbReference type="Proteomes" id="UP001635816">
    <property type="component" value="Unassembled WGS sequence"/>
</dbReference>
<proteinExistence type="predicted"/>
<reference evidence="1 2" key="1">
    <citation type="submission" date="2024-12" db="EMBL/GenBank/DDBJ databases">
        <title>The coexistence of Mycolicibacterium septicum and Mycolicibacterium nivoides in clinical samples.</title>
        <authorList>
            <person name="Wang C."/>
            <person name="Feng Y."/>
            <person name="Zong Z."/>
        </authorList>
    </citation>
    <scope>NUCLEOTIDE SEQUENCE [LARGE SCALE GENOMIC DNA]</scope>
    <source>
        <strain evidence="1 2">120309</strain>
    </source>
</reference>
<protein>
    <submittedName>
        <fullName evidence="1">Uncharacterized protein</fullName>
    </submittedName>
</protein>
<dbReference type="RefSeq" id="WP_409545115.1">
    <property type="nucleotide sequence ID" value="NZ_JBKBDD010000014.1"/>
</dbReference>
<name>A0ABW9LKS6_9MYCO</name>